<dbReference type="InterPro" id="IPR041662">
    <property type="entry name" value="SusD-like_2"/>
</dbReference>
<dbReference type="RefSeq" id="WP_089712098.1">
    <property type="nucleotide sequence ID" value="NZ_FMAR01000006.1"/>
</dbReference>
<keyword evidence="1" id="KW-0732">Signal</keyword>
<dbReference type="STRING" id="1335309.GA0116948_106179"/>
<dbReference type="InterPro" id="IPR011990">
    <property type="entry name" value="TPR-like_helical_dom_sf"/>
</dbReference>
<dbReference type="Pfam" id="PF12771">
    <property type="entry name" value="SusD-like_2"/>
    <property type="match status" value="1"/>
</dbReference>
<name>A0A1C4DXJ3_9BACT</name>
<proteinExistence type="predicted"/>
<organism evidence="2 3">
    <name type="scientific">Chitinophaga costaii</name>
    <dbReference type="NCBI Taxonomy" id="1335309"/>
    <lineage>
        <taxon>Bacteria</taxon>
        <taxon>Pseudomonadati</taxon>
        <taxon>Bacteroidota</taxon>
        <taxon>Chitinophagia</taxon>
        <taxon>Chitinophagales</taxon>
        <taxon>Chitinophagaceae</taxon>
        <taxon>Chitinophaga</taxon>
    </lineage>
</organism>
<evidence type="ECO:0000313" key="2">
    <source>
        <dbReference type="EMBL" id="SCC36087.1"/>
    </source>
</evidence>
<accession>A0A1C4DXJ3</accession>
<dbReference type="Proteomes" id="UP000242818">
    <property type="component" value="Unassembled WGS sequence"/>
</dbReference>
<dbReference type="SUPFAM" id="SSF48452">
    <property type="entry name" value="TPR-like"/>
    <property type="match status" value="1"/>
</dbReference>
<sequence length="479" mass="52322">MKKVKHIALYTALGAMMAAGSSCKKYLDVNTNPNNPTDVPVATILSNAEVMITYTTGGNVSRMTSSVVQYYSGHRNQPYDYDRYKILPTDNDYTWSNLYAAMKNLRVAQQKGYESQSYGYVGISQVLTAYTFSILTDMMGDIPVKQALRDDSTLTPAYDKQQDIYPYLQTMLDSGIVNLGKTSVGVDPADDDLVYGGEKANWIKLANSLKLRLYNHISKIDATAAQKFLATSPALIEQNSEGAYVYYKAGAGNQNPIYQFDVLSGRTDEAISQTFIDKLNAVNDPRKTLLLAPVQDNSNGFKGQYRGKAPGVNEEDPNLSLYSRVGSAYGDATAPVVIISASEVDFIKAEVALRAGDPATAGVAYNKGISDDFDFLGISSSLSAYVAQPSVAWNGTLQQLINQKYIAMFGTSTEAWVDWRKTGFPALTPAIGNFTGDVIPRKFPVSQTEVDLNGAQLAAGPGIPTPYVELKKRVWWDVE</sequence>
<dbReference type="AlphaFoldDB" id="A0A1C4DXJ3"/>
<feature type="signal peptide" evidence="1">
    <location>
        <begin position="1"/>
        <end position="21"/>
    </location>
</feature>
<evidence type="ECO:0000256" key="1">
    <source>
        <dbReference type="SAM" id="SignalP"/>
    </source>
</evidence>
<dbReference type="OrthoDB" id="614457at2"/>
<dbReference type="PROSITE" id="PS51257">
    <property type="entry name" value="PROKAR_LIPOPROTEIN"/>
    <property type="match status" value="1"/>
</dbReference>
<reference evidence="2 3" key="1">
    <citation type="submission" date="2016-08" db="EMBL/GenBank/DDBJ databases">
        <authorList>
            <person name="Seilhamer J.J."/>
        </authorList>
    </citation>
    <scope>NUCLEOTIDE SEQUENCE [LARGE SCALE GENOMIC DNA]</scope>
    <source>
        <strain evidence="2 3">A37T2</strain>
    </source>
</reference>
<dbReference type="Gene3D" id="1.25.40.390">
    <property type="match status" value="1"/>
</dbReference>
<feature type="chain" id="PRO_5008690742" evidence="1">
    <location>
        <begin position="22"/>
        <end position="479"/>
    </location>
</feature>
<keyword evidence="3" id="KW-1185">Reference proteome</keyword>
<evidence type="ECO:0000313" key="3">
    <source>
        <dbReference type="Proteomes" id="UP000242818"/>
    </source>
</evidence>
<gene>
    <name evidence="2" type="ORF">GA0116948_106179</name>
</gene>
<protein>
    <submittedName>
        <fullName evidence="2">Starch-binding associating with outer membrane</fullName>
    </submittedName>
</protein>
<dbReference type="EMBL" id="FMAR01000006">
    <property type="protein sequence ID" value="SCC36087.1"/>
    <property type="molecule type" value="Genomic_DNA"/>
</dbReference>